<dbReference type="EMBL" id="SPRV01000040">
    <property type="protein sequence ID" value="TIC60466.1"/>
    <property type="molecule type" value="Genomic_DNA"/>
</dbReference>
<keyword evidence="2" id="KW-0472">Membrane</keyword>
<feature type="compositionally biased region" description="Low complexity" evidence="1">
    <location>
        <begin position="363"/>
        <end position="373"/>
    </location>
</feature>
<evidence type="ECO:0008006" key="8">
    <source>
        <dbReference type="Google" id="ProtNLM"/>
    </source>
</evidence>
<reference evidence="6 7" key="1">
    <citation type="submission" date="2019-03" db="EMBL/GenBank/DDBJ databases">
        <title>Sequencing 25 genomes of Wallemia mellicola.</title>
        <authorList>
            <person name="Gostincar C."/>
        </authorList>
    </citation>
    <scope>NUCLEOTIDE SEQUENCE [LARGE SCALE GENOMIC DNA]</scope>
    <source>
        <strain evidence="5 7">EXF-1274</strain>
        <strain evidence="4 6">EXF-1277</strain>
    </source>
</reference>
<feature type="transmembrane region" description="Helical" evidence="2">
    <location>
        <begin position="270"/>
        <end position="294"/>
    </location>
</feature>
<evidence type="ECO:0000256" key="1">
    <source>
        <dbReference type="SAM" id="MobiDB-lite"/>
    </source>
</evidence>
<dbReference type="EMBL" id="SPRW01000045">
    <property type="protein sequence ID" value="TIC62552.1"/>
    <property type="molecule type" value="Genomic_DNA"/>
</dbReference>
<evidence type="ECO:0000256" key="3">
    <source>
        <dbReference type="SAM" id="SignalP"/>
    </source>
</evidence>
<sequence>MRFKLLSTFITALLPLVRSDFSFEVKNYVACGMLEVEYSGANGSPDILILPTGGDTQNITMLGYPTNGNKGEDTYILPEFKMPTGQEFTVRCFTFQLRDANMPKVTMGDKDGFGTGGTSEKLKAQDYNHGNGCIPTDGGMTKYAIISNSSQWNSCDTINIRVYDMHNLKDSDLIDYYAITPNTRPIHIQSTHGKDNGTINYQLTQGEQNQVQVFSLYRGDNIQYDLGGRTDLHTLGPGSNDCKKPLEPSPTASSQTIRQSDDSGAISKGAIAGIVIGAVIGSAALVAASMFFFVKYKRHAHLRLEYAKKLESDLGHRSPGEDLDDMGPVTPFTLNNPQQSASNQDNSTRSPASMTNDSTHTPLNSSNQQSLQSGPSDKGPKYHRDGGPVVQNDGIGTETDDTDVPPTYEDASRIDSPFRNQLDTS</sequence>
<gene>
    <name evidence="5" type="ORF">E3Q02_03437</name>
    <name evidence="4" type="ORF">E3Q03_03220</name>
</gene>
<keyword evidence="3" id="KW-0732">Signal</keyword>
<dbReference type="Proteomes" id="UP000305362">
    <property type="component" value="Unassembled WGS sequence"/>
</dbReference>
<feature type="signal peptide" evidence="3">
    <location>
        <begin position="1"/>
        <end position="19"/>
    </location>
</feature>
<evidence type="ECO:0000313" key="6">
    <source>
        <dbReference type="Proteomes" id="UP000305362"/>
    </source>
</evidence>
<organism evidence="5 7">
    <name type="scientific">Wallemia mellicola</name>
    <dbReference type="NCBI Taxonomy" id="1708541"/>
    <lineage>
        <taxon>Eukaryota</taxon>
        <taxon>Fungi</taxon>
        <taxon>Dikarya</taxon>
        <taxon>Basidiomycota</taxon>
        <taxon>Wallemiomycotina</taxon>
        <taxon>Wallemiomycetes</taxon>
        <taxon>Wallemiales</taxon>
        <taxon>Wallemiaceae</taxon>
        <taxon>Wallemia</taxon>
    </lineage>
</organism>
<feature type="region of interest" description="Disordered" evidence="1">
    <location>
        <begin position="314"/>
        <end position="425"/>
    </location>
</feature>
<feature type="compositionally biased region" description="Polar residues" evidence="1">
    <location>
        <begin position="332"/>
        <end position="362"/>
    </location>
</feature>
<protein>
    <recommendedName>
        <fullName evidence="8">Mid2 domain-containing protein</fullName>
    </recommendedName>
</protein>
<proteinExistence type="predicted"/>
<dbReference type="Proteomes" id="UP000309601">
    <property type="component" value="Unassembled WGS sequence"/>
</dbReference>
<feature type="region of interest" description="Disordered" evidence="1">
    <location>
        <begin position="234"/>
        <end position="261"/>
    </location>
</feature>
<accession>A0AB38MTI2</accession>
<keyword evidence="2" id="KW-0812">Transmembrane</keyword>
<feature type="chain" id="PRO_5044173761" description="Mid2 domain-containing protein" evidence="3">
    <location>
        <begin position="20"/>
        <end position="425"/>
    </location>
</feature>
<evidence type="ECO:0000313" key="5">
    <source>
        <dbReference type="EMBL" id="TIC62552.1"/>
    </source>
</evidence>
<keyword evidence="2" id="KW-1133">Transmembrane helix</keyword>
<evidence type="ECO:0000313" key="7">
    <source>
        <dbReference type="Proteomes" id="UP000309601"/>
    </source>
</evidence>
<evidence type="ECO:0000256" key="2">
    <source>
        <dbReference type="SAM" id="Phobius"/>
    </source>
</evidence>
<comment type="caution">
    <text evidence="5">The sequence shown here is derived from an EMBL/GenBank/DDBJ whole genome shotgun (WGS) entry which is preliminary data.</text>
</comment>
<name>A0AB38MTI2_9BASI</name>
<dbReference type="AlphaFoldDB" id="A0AB38MTI2"/>
<evidence type="ECO:0000313" key="4">
    <source>
        <dbReference type="EMBL" id="TIC60466.1"/>
    </source>
</evidence>